<dbReference type="PANTHER" id="PTHR47062:SF1">
    <property type="entry name" value="SMALL HEAT SHOCK PROTEIN IBPA"/>
    <property type="match status" value="1"/>
</dbReference>
<dbReference type="AlphaFoldDB" id="A0A133VJ47"/>
<protein>
    <recommendedName>
        <fullName evidence="3">SHSP domain-containing protein</fullName>
    </recommendedName>
</protein>
<feature type="domain" description="SHSP" evidence="3">
    <location>
        <begin position="39"/>
        <end position="148"/>
    </location>
</feature>
<dbReference type="PROSITE" id="PS01031">
    <property type="entry name" value="SHSP"/>
    <property type="match status" value="1"/>
</dbReference>
<keyword evidence="5" id="KW-1185">Reference proteome</keyword>
<comment type="similarity">
    <text evidence="1 2">Belongs to the small heat shock protein (HSP20) family.</text>
</comment>
<evidence type="ECO:0000313" key="5">
    <source>
        <dbReference type="Proteomes" id="UP000070263"/>
    </source>
</evidence>
<dbReference type="PANTHER" id="PTHR47062">
    <property type="match status" value="1"/>
</dbReference>
<evidence type="ECO:0000256" key="2">
    <source>
        <dbReference type="RuleBase" id="RU003616"/>
    </source>
</evidence>
<accession>A0A133VJ47</accession>
<reference evidence="4 5" key="1">
    <citation type="journal article" date="2016" name="Sci. Rep.">
        <title>Metabolic traits of an uncultured archaeal lineage -MSBL1- from brine pools of the Red Sea.</title>
        <authorList>
            <person name="Mwirichia R."/>
            <person name="Alam I."/>
            <person name="Rashid M."/>
            <person name="Vinu M."/>
            <person name="Ba-Alawi W."/>
            <person name="Anthony Kamau A."/>
            <person name="Kamanda Ngugi D."/>
            <person name="Goker M."/>
            <person name="Klenk H.P."/>
            <person name="Bajic V."/>
            <person name="Stingl U."/>
        </authorList>
    </citation>
    <scope>NUCLEOTIDE SEQUENCE [LARGE SCALE GENOMIC DNA]</scope>
    <source>
        <strain evidence="4">SCGC-AAA382A20</strain>
    </source>
</reference>
<dbReference type="SUPFAM" id="SSF49764">
    <property type="entry name" value="HSP20-like chaperones"/>
    <property type="match status" value="1"/>
</dbReference>
<dbReference type="Gene3D" id="2.60.40.790">
    <property type="match status" value="1"/>
</dbReference>
<gene>
    <name evidence="4" type="ORF">AKJ51_03695</name>
</gene>
<name>A0A133VJ47_9EURY</name>
<evidence type="ECO:0000256" key="1">
    <source>
        <dbReference type="PROSITE-ProRule" id="PRU00285"/>
    </source>
</evidence>
<organism evidence="4 5">
    <name type="scientific">candidate division MSBL1 archaeon SCGC-AAA382A20</name>
    <dbReference type="NCBI Taxonomy" id="1698280"/>
    <lineage>
        <taxon>Archaea</taxon>
        <taxon>Methanobacteriati</taxon>
        <taxon>Methanobacteriota</taxon>
        <taxon>candidate division MSBL1</taxon>
    </lineage>
</organism>
<comment type="caution">
    <text evidence="4">The sequence shown here is derived from an EMBL/GenBank/DDBJ whole genome shotgun (WGS) entry which is preliminary data.</text>
</comment>
<sequence>MNVRLEGDWKFLNTPSLLNFERRAIGYDRLFRRIMDMPENDNQNYPPHNLIKESDTEFKIELALAGFTKEEVKVVQEEQRLTISGNNSDKEGNENILHKGIASRAFTKTFDLAENIEVTEASFENGMVIIKLRQDIPEDKMPKLIEFK</sequence>
<dbReference type="EMBL" id="LHYE01000045">
    <property type="protein sequence ID" value="KXB06440.1"/>
    <property type="molecule type" value="Genomic_DNA"/>
</dbReference>
<dbReference type="InterPro" id="IPR008978">
    <property type="entry name" value="HSP20-like_chaperone"/>
</dbReference>
<dbReference type="Pfam" id="PF00011">
    <property type="entry name" value="HSP20"/>
    <property type="match status" value="1"/>
</dbReference>
<dbReference type="Proteomes" id="UP000070263">
    <property type="component" value="Unassembled WGS sequence"/>
</dbReference>
<evidence type="ECO:0000259" key="3">
    <source>
        <dbReference type="PROSITE" id="PS01031"/>
    </source>
</evidence>
<evidence type="ECO:0000313" key="4">
    <source>
        <dbReference type="EMBL" id="KXB06440.1"/>
    </source>
</evidence>
<dbReference type="InterPro" id="IPR002068">
    <property type="entry name" value="A-crystallin/Hsp20_dom"/>
</dbReference>
<proteinExistence type="inferred from homology"/>